<sequence>MTILSIELKELWKNEALNFTPWLAKSGIIEEIIDELNIFNNPLKLYKTEHKIGNYRIDMTYQTLDKKNSLIVENQFGLTDSKHLGQNIIYSSLTNIPNILWIADNISTEHKKIDEILKINIILCSVKIHKISDGYKLVFSVVNKNKDFIFTLDNSLNRI</sequence>
<dbReference type="Proteomes" id="UP001211987">
    <property type="component" value="Unassembled WGS sequence"/>
</dbReference>
<dbReference type="EMBL" id="JAQLKE010000055">
    <property type="protein sequence ID" value="MDB7085801.1"/>
    <property type="molecule type" value="Genomic_DNA"/>
</dbReference>
<evidence type="ECO:0000313" key="2">
    <source>
        <dbReference type="Proteomes" id="UP001211987"/>
    </source>
</evidence>
<reference evidence="1" key="1">
    <citation type="submission" date="2023-01" db="EMBL/GenBank/DDBJ databases">
        <title>Human gut microbiome strain richness.</title>
        <authorList>
            <person name="Chen-Liaw A."/>
        </authorList>
    </citation>
    <scope>NUCLEOTIDE SEQUENCE</scope>
    <source>
        <strain evidence="1">1001217st2_G6_1001217B_191108</strain>
    </source>
</reference>
<proteinExistence type="predicted"/>
<dbReference type="RefSeq" id="WP_272019323.1">
    <property type="nucleotide sequence ID" value="NZ_BAABXX010000002.1"/>
</dbReference>
<comment type="caution">
    <text evidence="1">The sequence shown here is derived from an EMBL/GenBank/DDBJ whole genome shotgun (WGS) entry which is preliminary data.</text>
</comment>
<protein>
    <recommendedName>
        <fullName evidence="3">DUF4268 domain-containing protein</fullName>
    </recommendedName>
</protein>
<name>A0AB35IQ63_9FIRM</name>
<organism evidence="1 2">
    <name type="scientific">Thomasclavelia ramosa</name>
    <dbReference type="NCBI Taxonomy" id="1547"/>
    <lineage>
        <taxon>Bacteria</taxon>
        <taxon>Bacillati</taxon>
        <taxon>Bacillota</taxon>
        <taxon>Erysipelotrichia</taxon>
        <taxon>Erysipelotrichales</taxon>
        <taxon>Coprobacillaceae</taxon>
        <taxon>Thomasclavelia</taxon>
    </lineage>
</organism>
<accession>A0AB35IQ63</accession>
<evidence type="ECO:0000313" key="1">
    <source>
        <dbReference type="EMBL" id="MDB7085801.1"/>
    </source>
</evidence>
<dbReference type="AlphaFoldDB" id="A0AB35IQ63"/>
<gene>
    <name evidence="1" type="ORF">PM738_18635</name>
</gene>
<evidence type="ECO:0008006" key="3">
    <source>
        <dbReference type="Google" id="ProtNLM"/>
    </source>
</evidence>